<gene>
    <name evidence="1" type="ORF">SCALOS_LOCUS5621</name>
</gene>
<dbReference type="Proteomes" id="UP000789860">
    <property type="component" value="Unassembled WGS sequence"/>
</dbReference>
<evidence type="ECO:0000313" key="2">
    <source>
        <dbReference type="Proteomes" id="UP000789860"/>
    </source>
</evidence>
<organism evidence="1 2">
    <name type="scientific">Scutellospora calospora</name>
    <dbReference type="NCBI Taxonomy" id="85575"/>
    <lineage>
        <taxon>Eukaryota</taxon>
        <taxon>Fungi</taxon>
        <taxon>Fungi incertae sedis</taxon>
        <taxon>Mucoromycota</taxon>
        <taxon>Glomeromycotina</taxon>
        <taxon>Glomeromycetes</taxon>
        <taxon>Diversisporales</taxon>
        <taxon>Gigasporaceae</taxon>
        <taxon>Scutellospora</taxon>
    </lineage>
</organism>
<dbReference type="EMBL" id="CAJVPM010009464">
    <property type="protein sequence ID" value="CAG8564303.1"/>
    <property type="molecule type" value="Genomic_DNA"/>
</dbReference>
<name>A0ACA9M1I4_9GLOM</name>
<keyword evidence="2" id="KW-1185">Reference proteome</keyword>
<proteinExistence type="predicted"/>
<comment type="caution">
    <text evidence="1">The sequence shown here is derived from an EMBL/GenBank/DDBJ whole genome shotgun (WGS) entry which is preliminary data.</text>
</comment>
<protein>
    <submittedName>
        <fullName evidence="1">5617_t:CDS:1</fullName>
    </submittedName>
</protein>
<accession>A0ACA9M1I4</accession>
<reference evidence="1" key="1">
    <citation type="submission" date="2021-06" db="EMBL/GenBank/DDBJ databases">
        <authorList>
            <person name="Kallberg Y."/>
            <person name="Tangrot J."/>
            <person name="Rosling A."/>
        </authorList>
    </citation>
    <scope>NUCLEOTIDE SEQUENCE</scope>
    <source>
        <strain evidence="1">AU212A</strain>
    </source>
</reference>
<sequence length="58" mass="6682">MLSVDNEKLPSEEESLQAAIQRNLETQLPPQALYNTQPHYKIEVSKTGFKFDNKAEFD</sequence>
<evidence type="ECO:0000313" key="1">
    <source>
        <dbReference type="EMBL" id="CAG8564303.1"/>
    </source>
</evidence>